<name>A0A1I6UFT0_9EURY</name>
<dbReference type="Proteomes" id="UP000199199">
    <property type="component" value="Unassembled WGS sequence"/>
</dbReference>
<keyword evidence="3" id="KW-1185">Reference proteome</keyword>
<feature type="transmembrane region" description="Helical" evidence="1">
    <location>
        <begin position="52"/>
        <end position="80"/>
    </location>
</feature>
<sequence>MSVATSHARNPDRPGGPRLRKAFYLVWFVDLMATMQLFLVPYARELNPITVMFYESIGLVGVALAAVTYAAIIVAVGHLLSRPFDVGFVTAVVSSYAFFASNNVFLLLFREPLFSGAGM</sequence>
<dbReference type="EMBL" id="FOZS01000004">
    <property type="protein sequence ID" value="SFT00248.1"/>
    <property type="molecule type" value="Genomic_DNA"/>
</dbReference>
<protein>
    <submittedName>
        <fullName evidence="2">Uncharacterized protein</fullName>
    </submittedName>
</protein>
<reference evidence="3" key="1">
    <citation type="submission" date="2016-10" db="EMBL/GenBank/DDBJ databases">
        <authorList>
            <person name="Varghese N."/>
            <person name="Submissions S."/>
        </authorList>
    </citation>
    <scope>NUCLEOTIDE SEQUENCE [LARGE SCALE GENOMIC DNA]</scope>
    <source>
        <strain evidence="3">DSM 22427</strain>
    </source>
</reference>
<gene>
    <name evidence="2" type="ORF">SAMN04488556_3827</name>
</gene>
<evidence type="ECO:0000313" key="2">
    <source>
        <dbReference type="EMBL" id="SFT00248.1"/>
    </source>
</evidence>
<feature type="transmembrane region" description="Helical" evidence="1">
    <location>
        <begin position="86"/>
        <end position="109"/>
    </location>
</feature>
<keyword evidence="1" id="KW-0812">Transmembrane</keyword>
<evidence type="ECO:0000256" key="1">
    <source>
        <dbReference type="SAM" id="Phobius"/>
    </source>
</evidence>
<dbReference type="RefSeq" id="WP_092906991.1">
    <property type="nucleotide sequence ID" value="NZ_FOZS01000004.1"/>
</dbReference>
<keyword evidence="1" id="KW-1133">Transmembrane helix</keyword>
<keyword evidence="1" id="KW-0472">Membrane</keyword>
<organism evidence="2 3">
    <name type="scientific">Halostagnicola kamekurae</name>
    <dbReference type="NCBI Taxonomy" id="619731"/>
    <lineage>
        <taxon>Archaea</taxon>
        <taxon>Methanobacteriati</taxon>
        <taxon>Methanobacteriota</taxon>
        <taxon>Stenosarchaea group</taxon>
        <taxon>Halobacteria</taxon>
        <taxon>Halobacteriales</taxon>
        <taxon>Natrialbaceae</taxon>
        <taxon>Halostagnicola</taxon>
    </lineage>
</organism>
<dbReference type="OrthoDB" id="205581at2157"/>
<evidence type="ECO:0000313" key="3">
    <source>
        <dbReference type="Proteomes" id="UP000199199"/>
    </source>
</evidence>
<proteinExistence type="predicted"/>
<accession>A0A1I6UFT0</accession>
<dbReference type="AlphaFoldDB" id="A0A1I6UFT0"/>
<feature type="transmembrane region" description="Helical" evidence="1">
    <location>
        <begin position="22"/>
        <end position="40"/>
    </location>
</feature>